<keyword evidence="10" id="KW-1185">Reference proteome</keyword>
<feature type="compositionally biased region" description="Basic residues" evidence="7">
    <location>
        <begin position="131"/>
        <end position="140"/>
    </location>
</feature>
<evidence type="ECO:0000259" key="8">
    <source>
        <dbReference type="PROSITE" id="PS50039"/>
    </source>
</evidence>
<dbReference type="PANTHER" id="PTHR45881">
    <property type="entry name" value="CHECKPOINT SUPPRESSOR 1-LIKE, ISOFORM A-RELATED"/>
    <property type="match status" value="1"/>
</dbReference>
<dbReference type="PROSITE" id="PS50039">
    <property type="entry name" value="FORK_HEAD_3"/>
    <property type="match status" value="1"/>
</dbReference>
<dbReference type="InterPro" id="IPR036388">
    <property type="entry name" value="WH-like_DNA-bd_sf"/>
</dbReference>
<dbReference type="Pfam" id="PF00250">
    <property type="entry name" value="Forkhead"/>
    <property type="match status" value="1"/>
</dbReference>
<protein>
    <submittedName>
        <fullName evidence="9">CIC11C00000004648</fullName>
    </submittedName>
</protein>
<feature type="compositionally biased region" description="Basic and acidic residues" evidence="7">
    <location>
        <begin position="141"/>
        <end position="150"/>
    </location>
</feature>
<keyword evidence="3 6" id="KW-0238">DNA-binding</keyword>
<evidence type="ECO:0000313" key="10">
    <source>
        <dbReference type="Proteomes" id="UP000182334"/>
    </source>
</evidence>
<dbReference type="PANTHER" id="PTHR45881:SF1">
    <property type="entry name" value="FORK HEAD PROTEIN HOMOLOG 2"/>
    <property type="match status" value="1"/>
</dbReference>
<reference evidence="9 10" key="1">
    <citation type="submission" date="2016-10" db="EMBL/GenBank/DDBJ databases">
        <authorList>
            <person name="de Groot N.N."/>
        </authorList>
    </citation>
    <scope>NUCLEOTIDE SEQUENCE [LARGE SCALE GENOMIC DNA]</scope>
    <source>
        <strain evidence="9 10">CBS 141442</strain>
    </source>
</reference>
<dbReference type="Proteomes" id="UP000182334">
    <property type="component" value="Chromosome II"/>
</dbReference>
<organism evidence="9 10">
    <name type="scientific">Sungouiella intermedia</name>
    <dbReference type="NCBI Taxonomy" id="45354"/>
    <lineage>
        <taxon>Eukaryota</taxon>
        <taxon>Fungi</taxon>
        <taxon>Dikarya</taxon>
        <taxon>Ascomycota</taxon>
        <taxon>Saccharomycotina</taxon>
        <taxon>Pichiomycetes</taxon>
        <taxon>Metschnikowiaceae</taxon>
        <taxon>Sungouiella</taxon>
    </lineage>
</organism>
<feature type="compositionally biased region" description="Acidic residues" evidence="7">
    <location>
        <begin position="522"/>
        <end position="531"/>
    </location>
</feature>
<evidence type="ECO:0000256" key="6">
    <source>
        <dbReference type="PROSITE-ProRule" id="PRU00089"/>
    </source>
</evidence>
<feature type="region of interest" description="Disordered" evidence="7">
    <location>
        <begin position="503"/>
        <end position="531"/>
    </location>
</feature>
<dbReference type="EMBL" id="LT635757">
    <property type="protein sequence ID" value="SGZ49294.1"/>
    <property type="molecule type" value="Genomic_DNA"/>
</dbReference>
<dbReference type="GO" id="GO:0000978">
    <property type="term" value="F:RNA polymerase II cis-regulatory region sequence-specific DNA binding"/>
    <property type="evidence" value="ECO:0007669"/>
    <property type="project" value="TreeGrafter"/>
</dbReference>
<dbReference type="FunFam" id="1.10.10.10:FF:000260">
    <property type="entry name" value="Forkhead transcription factor (Sep1)"/>
    <property type="match status" value="1"/>
</dbReference>
<evidence type="ECO:0000256" key="5">
    <source>
        <dbReference type="ARBA" id="ARBA00023242"/>
    </source>
</evidence>
<proteinExistence type="predicted"/>
<dbReference type="SUPFAM" id="SSF46785">
    <property type="entry name" value="Winged helix' DNA-binding domain"/>
    <property type="match status" value="1"/>
</dbReference>
<keyword evidence="4" id="KW-0804">Transcription</keyword>
<dbReference type="STRING" id="45354.A0A1L0BCZ5"/>
<comment type="subcellular location">
    <subcellularLocation>
        <location evidence="1 6">Nucleus</location>
    </subcellularLocation>
</comment>
<dbReference type="InterPro" id="IPR036390">
    <property type="entry name" value="WH_DNA-bd_sf"/>
</dbReference>
<feature type="DNA-binding region" description="Fork-head" evidence="6">
    <location>
        <begin position="153"/>
        <end position="245"/>
    </location>
</feature>
<feature type="domain" description="Fork-head" evidence="8">
    <location>
        <begin position="153"/>
        <end position="245"/>
    </location>
</feature>
<dbReference type="InterPro" id="IPR001766">
    <property type="entry name" value="Fork_head_dom"/>
</dbReference>
<evidence type="ECO:0000256" key="7">
    <source>
        <dbReference type="SAM" id="MobiDB-lite"/>
    </source>
</evidence>
<feature type="compositionally biased region" description="Basic and acidic residues" evidence="7">
    <location>
        <begin position="1"/>
        <end position="10"/>
    </location>
</feature>
<sequence length="531" mass="58756">MSRQPLHDHNQNLPGLLPLGITETPVSRPATKISTISTPPHSVYKRNVNLATPVRADYSTAHIHAQNIHTHTHGAPRSVLLSPAFSSPQPPHAPAFGNPLVKSAYMNPPMEPTPFLAPAADLDLPVDDAPKKKRPKKTKREPRECFSLDSSDKPPYSYATLIGMSILTHPDKQLTLSQIYLWISETFKYYRREDVGWQNLIRHNLSLNKAFVKGAKSKDGKGHFWCIKPECEDLFLKAKNNKKSLYHEFMDQLALARRSASLNSLPLSPTALASDDGSRKRSNDLHEDVSSKRYHHDLFWDEGRVDSDTETGPDVDSSLLRTPAQIAIVTESPDKPLLAGKHLTFASSFSCSLNFELLPVNPVETGPLLEPLTPARNVVLLQAPGNVSMHLPTITLNRVVTQHLPQLHPPILSTPRAAGTARTPKSSVKTPLRTLKTPLGSTIIRKLWNSPSYLEEFYYSPFGSSRAVLNSYDDDDMLMRAFDSPSSSKINRVSLLSELKKANHEVAETPNSEADSSTADATDIDGCNDSE</sequence>
<feature type="region of interest" description="Disordered" evidence="7">
    <location>
        <begin position="1"/>
        <end position="23"/>
    </location>
</feature>
<accession>A0A1L0BCZ5</accession>
<evidence type="ECO:0000256" key="3">
    <source>
        <dbReference type="ARBA" id="ARBA00023125"/>
    </source>
</evidence>
<dbReference type="GO" id="GO:0001228">
    <property type="term" value="F:DNA-binding transcription activator activity, RNA polymerase II-specific"/>
    <property type="evidence" value="ECO:0007669"/>
    <property type="project" value="UniProtKB-ARBA"/>
</dbReference>
<dbReference type="GO" id="GO:0005634">
    <property type="term" value="C:nucleus"/>
    <property type="evidence" value="ECO:0007669"/>
    <property type="project" value="UniProtKB-SubCell"/>
</dbReference>
<evidence type="ECO:0000256" key="2">
    <source>
        <dbReference type="ARBA" id="ARBA00023015"/>
    </source>
</evidence>
<feature type="region of interest" description="Disordered" evidence="7">
    <location>
        <begin position="116"/>
        <end position="150"/>
    </location>
</feature>
<evidence type="ECO:0000256" key="1">
    <source>
        <dbReference type="ARBA" id="ARBA00004123"/>
    </source>
</evidence>
<evidence type="ECO:0000313" key="9">
    <source>
        <dbReference type="EMBL" id="SGZ49294.1"/>
    </source>
</evidence>
<keyword evidence="5 6" id="KW-0539">Nucleus</keyword>
<dbReference type="PRINTS" id="PR00053">
    <property type="entry name" value="FORKHEAD"/>
</dbReference>
<name>A0A1L0BCZ5_9ASCO</name>
<dbReference type="AlphaFoldDB" id="A0A1L0BCZ5"/>
<dbReference type="SMART" id="SM00339">
    <property type="entry name" value="FH"/>
    <property type="match status" value="1"/>
</dbReference>
<dbReference type="Gene3D" id="1.10.10.10">
    <property type="entry name" value="Winged helix-like DNA-binding domain superfamily/Winged helix DNA-binding domain"/>
    <property type="match status" value="1"/>
</dbReference>
<gene>
    <name evidence="9" type="ORF">SAMEA4029010_CIC11G00000004648</name>
</gene>
<keyword evidence="2" id="KW-0805">Transcription regulation</keyword>
<dbReference type="OrthoDB" id="5954824at2759"/>
<evidence type="ECO:0000256" key="4">
    <source>
        <dbReference type="ARBA" id="ARBA00023163"/>
    </source>
</evidence>